<dbReference type="Pfam" id="PF13173">
    <property type="entry name" value="AAA_14"/>
    <property type="match status" value="1"/>
</dbReference>
<evidence type="ECO:0000313" key="4">
    <source>
        <dbReference type="Proteomes" id="UP000077667"/>
    </source>
</evidence>
<evidence type="ECO:0008006" key="5">
    <source>
        <dbReference type="Google" id="ProtNLM"/>
    </source>
</evidence>
<keyword evidence="4" id="KW-1185">Reference proteome</keyword>
<protein>
    <recommendedName>
        <fullName evidence="5">ATPase</fullName>
    </recommendedName>
</protein>
<proteinExistence type="predicted"/>
<dbReference type="PANTHER" id="PTHR33295">
    <property type="entry name" value="ATPASE"/>
    <property type="match status" value="1"/>
</dbReference>
<sequence>MYQRYIYENLLAHLGKKQVTVITGMRRVGKSTAVKYVLAKAKNPNSLYLDCERIEIRTLLSKPDYEEIKEDLELRGIDMSKPCILAFDEIQLVENLPSFIKYLYDTYGVKFIVTGSSSYYMKNHFSESLAGRKKIFEMYPLSFKEFLIFKEVWTKTFERYKWQPYKEAWYNKAKDWYKEYITFGGFPEVVLEKDTTAKKDLLLDIINSYIEMDVKILSDYSVGEDLYKLVKLLAARSGNKVDYSKLSSISGINRQKTASYIQLLEQTYLVYQLSPFTKNIDREISQQKKLYFSDTGILNALAENQLSGGQVFENAIAAQLKPSGTLQYYQKKSGQEIDFIYNGDTAVEVKETPSVQDLSILFQRAGSIDLKKNMVIGKSPAAGGFVDFTWGGVIW</sequence>
<evidence type="ECO:0000259" key="2">
    <source>
        <dbReference type="Pfam" id="PF13635"/>
    </source>
</evidence>
<accession>A0A1A9HWA6</accession>
<dbReference type="RefSeq" id="WP_067750709.1">
    <property type="nucleotide sequence ID" value="NZ_CP015772.1"/>
</dbReference>
<reference evidence="3 4" key="1">
    <citation type="submission" date="2016-05" db="EMBL/GenBank/DDBJ databases">
        <title>Niabella ginsenosidivorans BS26 whole genome sequencing.</title>
        <authorList>
            <person name="Im W.T."/>
            <person name="Siddiqi M.Z."/>
        </authorList>
    </citation>
    <scope>NUCLEOTIDE SEQUENCE [LARGE SCALE GENOMIC DNA]</scope>
    <source>
        <strain evidence="3 4">BS26</strain>
    </source>
</reference>
<dbReference type="InterPro" id="IPR041682">
    <property type="entry name" value="AAA_14"/>
</dbReference>
<dbReference type="KEGG" id="nia:A8C56_00570"/>
<dbReference type="InterPro" id="IPR027417">
    <property type="entry name" value="P-loop_NTPase"/>
</dbReference>
<dbReference type="Gene3D" id="3.40.50.300">
    <property type="entry name" value="P-loop containing nucleotide triphosphate hydrolases"/>
    <property type="match status" value="1"/>
</dbReference>
<dbReference type="SUPFAM" id="SSF52540">
    <property type="entry name" value="P-loop containing nucleoside triphosphate hydrolases"/>
    <property type="match status" value="1"/>
</dbReference>
<feature type="domain" description="DUF4143" evidence="2">
    <location>
        <begin position="223"/>
        <end position="350"/>
    </location>
</feature>
<evidence type="ECO:0000313" key="3">
    <source>
        <dbReference type="EMBL" id="ANH79667.1"/>
    </source>
</evidence>
<dbReference type="Pfam" id="PF13635">
    <property type="entry name" value="DUF4143"/>
    <property type="match status" value="1"/>
</dbReference>
<dbReference type="EMBL" id="CP015772">
    <property type="protein sequence ID" value="ANH79667.1"/>
    <property type="molecule type" value="Genomic_DNA"/>
</dbReference>
<evidence type="ECO:0000259" key="1">
    <source>
        <dbReference type="Pfam" id="PF13173"/>
    </source>
</evidence>
<dbReference type="OrthoDB" id="9801840at2"/>
<gene>
    <name evidence="3" type="ORF">A8C56_00570</name>
</gene>
<name>A0A1A9HWA6_9BACT</name>
<dbReference type="Proteomes" id="UP000077667">
    <property type="component" value="Chromosome"/>
</dbReference>
<feature type="domain" description="AAA" evidence="1">
    <location>
        <begin position="17"/>
        <end position="147"/>
    </location>
</feature>
<dbReference type="InterPro" id="IPR025420">
    <property type="entry name" value="DUF4143"/>
</dbReference>
<organism evidence="3 4">
    <name type="scientific">Niabella ginsenosidivorans</name>
    <dbReference type="NCBI Taxonomy" id="1176587"/>
    <lineage>
        <taxon>Bacteria</taxon>
        <taxon>Pseudomonadati</taxon>
        <taxon>Bacteroidota</taxon>
        <taxon>Chitinophagia</taxon>
        <taxon>Chitinophagales</taxon>
        <taxon>Chitinophagaceae</taxon>
        <taxon>Niabella</taxon>
    </lineage>
</organism>
<dbReference type="PANTHER" id="PTHR33295:SF18">
    <property type="entry name" value="AAA+ ATPASE DOMAIN-CONTAINING PROTEIN"/>
    <property type="match status" value="1"/>
</dbReference>
<dbReference type="AlphaFoldDB" id="A0A1A9HWA6"/>
<dbReference type="STRING" id="1176587.A8C56_00570"/>